<keyword evidence="2" id="KW-1185">Reference proteome</keyword>
<dbReference type="InterPro" id="IPR016064">
    <property type="entry name" value="NAD/diacylglycerol_kinase_sf"/>
</dbReference>
<name>I4B574_TURPD</name>
<dbReference type="GO" id="GO:0003951">
    <property type="term" value="F:NAD+ kinase activity"/>
    <property type="evidence" value="ECO:0007669"/>
    <property type="project" value="TreeGrafter"/>
</dbReference>
<protein>
    <recommendedName>
        <fullName evidence="3">Sugar kinase</fullName>
    </recommendedName>
</protein>
<sequence>MFDFAIIVRSKTRRELLQDKFQTHAQAKFYVERSGGTISDIDAEHDRFYQSLESLIAQLSGRLKYKIIDRSYLPSFLFAENHLIITIGQDGLVANTAKYAKGQPIIGVNPDPTQYDGVLLKTQVSQTARQVDACLAGKNQFAEITMAELKLNDGQRLLAFNDFFIGPSSHISARYIIQHENQKEEQSSSGILVATGAGKTGWMSSVLNMVRGFAAGATVERYQNLGWSSNELIFAVREPFASRQSQANIVWGMIGEARPLTVESRMPTAGVIFSDGVERDFLQFNSGAIASVGVAPEKARLVISEG</sequence>
<dbReference type="KEGG" id="tpx:Turpa_1784"/>
<dbReference type="HOGENOM" id="CLU_054187_0_0_12"/>
<evidence type="ECO:0000313" key="1">
    <source>
        <dbReference type="EMBL" id="AFM12431.1"/>
    </source>
</evidence>
<dbReference type="SUPFAM" id="SSF111331">
    <property type="entry name" value="NAD kinase/diacylglycerol kinase-like"/>
    <property type="match status" value="1"/>
</dbReference>
<organism evidence="1 2">
    <name type="scientific">Turneriella parva (strain ATCC BAA-1111 / DSM 21527 / NCTC 11395 / H)</name>
    <name type="common">Leptospira parva</name>
    <dbReference type="NCBI Taxonomy" id="869212"/>
    <lineage>
        <taxon>Bacteria</taxon>
        <taxon>Pseudomonadati</taxon>
        <taxon>Spirochaetota</taxon>
        <taxon>Spirochaetia</taxon>
        <taxon>Leptospirales</taxon>
        <taxon>Leptospiraceae</taxon>
        <taxon>Turneriella</taxon>
    </lineage>
</organism>
<accession>I4B574</accession>
<proteinExistence type="predicted"/>
<gene>
    <name evidence="1" type="ordered locus">Turpa_1784</name>
</gene>
<dbReference type="STRING" id="869212.Turpa_1784"/>
<dbReference type="Proteomes" id="UP000006048">
    <property type="component" value="Chromosome"/>
</dbReference>
<dbReference type="EMBL" id="CP002959">
    <property type="protein sequence ID" value="AFM12431.1"/>
    <property type="molecule type" value="Genomic_DNA"/>
</dbReference>
<evidence type="ECO:0008006" key="3">
    <source>
        <dbReference type="Google" id="ProtNLM"/>
    </source>
</evidence>
<dbReference type="GO" id="GO:0019674">
    <property type="term" value="P:NAD+ metabolic process"/>
    <property type="evidence" value="ECO:0007669"/>
    <property type="project" value="TreeGrafter"/>
</dbReference>
<reference evidence="1 2" key="1">
    <citation type="submission" date="2012-06" db="EMBL/GenBank/DDBJ databases">
        <title>The complete chromosome of genome of Turneriella parva DSM 21527.</title>
        <authorList>
            <consortium name="US DOE Joint Genome Institute (JGI-PGF)"/>
            <person name="Lucas S."/>
            <person name="Han J."/>
            <person name="Lapidus A."/>
            <person name="Bruce D."/>
            <person name="Goodwin L."/>
            <person name="Pitluck S."/>
            <person name="Peters L."/>
            <person name="Kyrpides N."/>
            <person name="Mavromatis K."/>
            <person name="Ivanova N."/>
            <person name="Mikhailova N."/>
            <person name="Chertkov O."/>
            <person name="Detter J.C."/>
            <person name="Tapia R."/>
            <person name="Han C."/>
            <person name="Land M."/>
            <person name="Hauser L."/>
            <person name="Markowitz V."/>
            <person name="Cheng J.-F."/>
            <person name="Hugenholtz P."/>
            <person name="Woyke T."/>
            <person name="Wu D."/>
            <person name="Gronow S."/>
            <person name="Wellnitz S."/>
            <person name="Brambilla E."/>
            <person name="Klenk H.-P."/>
            <person name="Eisen J.A."/>
        </authorList>
    </citation>
    <scope>NUCLEOTIDE SEQUENCE [LARGE SCALE GENOMIC DNA]</scope>
    <source>
        <strain evidence="2">ATCC BAA-1111 / DSM 21527 / NCTC 11395 / H</strain>
    </source>
</reference>
<dbReference type="AlphaFoldDB" id="I4B574"/>
<evidence type="ECO:0000313" key="2">
    <source>
        <dbReference type="Proteomes" id="UP000006048"/>
    </source>
</evidence>
<dbReference type="PANTHER" id="PTHR13158">
    <property type="match status" value="1"/>
</dbReference>
<dbReference type="PANTHER" id="PTHR13158:SF5">
    <property type="entry name" value="NAD KINASE 2, MITOCHONDRIAL"/>
    <property type="match status" value="1"/>
</dbReference>
<dbReference type="RefSeq" id="WP_014802940.1">
    <property type="nucleotide sequence ID" value="NC_018020.1"/>
</dbReference>